<organism evidence="2 3">
    <name type="scientific">Legionella massiliensis</name>
    <dbReference type="NCBI Taxonomy" id="1034943"/>
    <lineage>
        <taxon>Bacteria</taxon>
        <taxon>Pseudomonadati</taxon>
        <taxon>Pseudomonadota</taxon>
        <taxon>Gammaproteobacteria</taxon>
        <taxon>Legionellales</taxon>
        <taxon>Legionellaceae</taxon>
        <taxon>Legionella</taxon>
    </lineage>
</organism>
<accession>A0A078L652</accession>
<evidence type="ECO:0000256" key="1">
    <source>
        <dbReference type="SAM" id="SignalP"/>
    </source>
</evidence>
<dbReference type="OrthoDB" id="6539313at2"/>
<gene>
    <name evidence="2" type="ORF">BN59_03721</name>
</gene>
<reference evidence="2 3" key="1">
    <citation type="submission" date="2014-06" db="EMBL/GenBank/DDBJ databases">
        <authorList>
            <person name="Urmite Genomes Urmite Genomes"/>
        </authorList>
    </citation>
    <scope>NUCLEOTIDE SEQUENCE [LARGE SCALE GENOMIC DNA]</scope>
</reference>
<dbReference type="Proteomes" id="UP000044071">
    <property type="component" value="Unassembled WGS sequence"/>
</dbReference>
<dbReference type="RefSeq" id="WP_044012673.1">
    <property type="nucleotide sequence ID" value="NZ_CCVW01000005.1"/>
</dbReference>
<dbReference type="AlphaFoldDB" id="A0A078L652"/>
<feature type="chain" id="PRO_5009744241" evidence="1">
    <location>
        <begin position="19"/>
        <end position="96"/>
    </location>
</feature>
<dbReference type="STRING" id="1034943.BN59_03721"/>
<dbReference type="EMBL" id="CCSB01000005">
    <property type="protein sequence ID" value="CDZ79403.1"/>
    <property type="molecule type" value="Genomic_DNA"/>
</dbReference>
<keyword evidence="1" id="KW-0732">Signal</keyword>
<dbReference type="PROSITE" id="PS51257">
    <property type="entry name" value="PROKAR_LIPOPROTEIN"/>
    <property type="match status" value="1"/>
</dbReference>
<protein>
    <submittedName>
        <fullName evidence="2">Conjugal transfer protein TraV</fullName>
    </submittedName>
</protein>
<feature type="signal peptide" evidence="1">
    <location>
        <begin position="1"/>
        <end position="18"/>
    </location>
</feature>
<name>A0A078L652_9GAMM</name>
<evidence type="ECO:0000313" key="3">
    <source>
        <dbReference type="Proteomes" id="UP000044071"/>
    </source>
</evidence>
<proteinExistence type="predicted"/>
<evidence type="ECO:0000313" key="2">
    <source>
        <dbReference type="EMBL" id="CDZ79403.1"/>
    </source>
</evidence>
<keyword evidence="3" id="KW-1185">Reference proteome</keyword>
<dbReference type="eggNOG" id="ENOG5031ED7">
    <property type="taxonomic scope" value="Bacteria"/>
</dbReference>
<sequence>MKQLIVVFTLTLSGLVTGCGTVNSNVSCKAEATDSCLTIEQVDAMTRFADDAKPSRQQRGAMNADNNRQNLTGQLIKQNTGQSIWVAKQVEGQSWA</sequence>